<evidence type="ECO:0000313" key="13">
    <source>
        <dbReference type="EMBL" id="EMB16595.1"/>
    </source>
</evidence>
<dbReference type="GO" id="GO:0006813">
    <property type="term" value="P:potassium ion transport"/>
    <property type="evidence" value="ECO:0007669"/>
    <property type="project" value="InterPro"/>
</dbReference>
<dbReference type="InterPro" id="IPR036291">
    <property type="entry name" value="NAD(P)-bd_dom_sf"/>
</dbReference>
<dbReference type="Pfam" id="PF00999">
    <property type="entry name" value="Na_H_Exchanger"/>
    <property type="match status" value="1"/>
</dbReference>
<feature type="domain" description="RCK N-terminal" evidence="12">
    <location>
        <begin position="412"/>
        <end position="501"/>
    </location>
</feature>
<feature type="transmembrane region" description="Helical" evidence="10">
    <location>
        <begin position="340"/>
        <end position="359"/>
    </location>
</feature>
<keyword evidence="8 10" id="KW-0472">Membrane</keyword>
<dbReference type="Proteomes" id="UP000011529">
    <property type="component" value="Unassembled WGS sequence"/>
</dbReference>
<dbReference type="Gene3D" id="1.20.1530.20">
    <property type="match status" value="1"/>
</dbReference>
<comment type="caution">
    <text evidence="13">The sequence shown here is derived from an EMBL/GenBank/DDBJ whole genome shotgun (WGS) entry which is preliminary data.</text>
</comment>
<dbReference type="GO" id="GO:0005886">
    <property type="term" value="C:plasma membrane"/>
    <property type="evidence" value="ECO:0007669"/>
    <property type="project" value="UniProtKB-SubCell"/>
</dbReference>
<sequence length="644" mass="68627">MDFLIYLALVPALGVTAQWLAWRTKLPSILLLLLFGVCLGHFVVQPDALLAELTGGDETAGPNILFPLVSLSVAIIMFEGGLTLKLGELRESGSSSLRLCTVGAALAFIGNTLAIHWILGFAWHLSFLLGAILVVTGPTVIGPLLRQVKPSRRVASTLKWEGIVIDPIGAVLAVLVFEEVVLAQSAPHFSSALKSLAITGAIGVGLGVAGGALLTQALRRYWVPDHLHGVTALSLALLLFALSNMIAHESGLIVVTVLGIWLTNQKHFDVEHIIELKENLRTLLIGCLFIVLGSRVNLTDLATIGLPGIGLIFALIFIVRPLSVYLSLLRSPLNYREQTFIAGLAPRGIVAAAVSSVFALSMESRTDLNIPGADQLATVTFLVIIGTVAVYGIAAAPLARLLKLAEESSQGVLIAGADAWVRDFAAELKAAGIPVLLVDTNYNKISQARMAGLRGECANILNEHAREDLDLAGIGRLLAMTPNDEVNSLALRECRTLFDSSRLYQLTFKSKNTAGRRGLTKNLMGRELFGEGLTFTRLSEMHAAGASLKTTKLTESFSFADFQEKYGEVTTVLCAITSEGGLNINTVDAPLVPTAGQTILALVSSTPVPEKHAVKASKKRSESSQNDIVKIDDEASSRDGEANA</sequence>
<feature type="compositionally biased region" description="Basic and acidic residues" evidence="9">
    <location>
        <begin position="629"/>
        <end position="644"/>
    </location>
</feature>
<organism evidence="13 14">
    <name type="scientific">Rhodopirellula europaea 6C</name>
    <dbReference type="NCBI Taxonomy" id="1263867"/>
    <lineage>
        <taxon>Bacteria</taxon>
        <taxon>Pseudomonadati</taxon>
        <taxon>Planctomycetota</taxon>
        <taxon>Planctomycetia</taxon>
        <taxon>Pirellulales</taxon>
        <taxon>Pirellulaceae</taxon>
        <taxon>Rhodopirellula</taxon>
    </lineage>
</organism>
<feature type="transmembrane region" description="Helical" evidence="10">
    <location>
        <begin position="125"/>
        <end position="145"/>
    </location>
</feature>
<dbReference type="EMBL" id="ANMO01000119">
    <property type="protein sequence ID" value="EMB16595.1"/>
    <property type="molecule type" value="Genomic_DNA"/>
</dbReference>
<keyword evidence="5 10" id="KW-0812">Transmembrane</keyword>
<feature type="transmembrane region" description="Helical" evidence="10">
    <location>
        <begin position="157"/>
        <end position="177"/>
    </location>
</feature>
<keyword evidence="6 10" id="KW-1133">Transmembrane helix</keyword>
<gene>
    <name evidence="13" type="ORF">RE6C_02631</name>
</gene>
<feature type="transmembrane region" description="Helical" evidence="10">
    <location>
        <begin position="304"/>
        <end position="328"/>
    </location>
</feature>
<dbReference type="SUPFAM" id="SSF51735">
    <property type="entry name" value="NAD(P)-binding Rossmann-fold domains"/>
    <property type="match status" value="1"/>
</dbReference>
<dbReference type="InterPro" id="IPR006153">
    <property type="entry name" value="Cation/H_exchanger_TM"/>
</dbReference>
<dbReference type="GO" id="GO:0015297">
    <property type="term" value="F:antiporter activity"/>
    <property type="evidence" value="ECO:0007669"/>
    <property type="project" value="UniProtKB-KW"/>
</dbReference>
<evidence type="ECO:0000256" key="5">
    <source>
        <dbReference type="ARBA" id="ARBA00022692"/>
    </source>
</evidence>
<evidence type="ECO:0000256" key="4">
    <source>
        <dbReference type="ARBA" id="ARBA00022475"/>
    </source>
</evidence>
<reference evidence="13" key="2">
    <citation type="journal article" date="2013" name="Mar. Genomics">
        <title>Expression of sulfatases in Rhodopirellula baltica and the diversity of sulfatases in the genus Rhodopirellula.</title>
        <authorList>
            <person name="Wegner C.E."/>
            <person name="Richter-Heitmann T."/>
            <person name="Klindworth A."/>
            <person name="Klockow C."/>
            <person name="Richter M."/>
            <person name="Achstetter T."/>
            <person name="Glockner F.O."/>
            <person name="Harder J."/>
        </authorList>
    </citation>
    <scope>NUCLEOTIDE SEQUENCE [LARGE SCALE GENOMIC DNA]</scope>
    <source>
        <strain evidence="13">6C</strain>
    </source>
</reference>
<accession>M2AHJ6</accession>
<feature type="transmembrane region" description="Helical" evidence="10">
    <location>
        <begin position="6"/>
        <end position="22"/>
    </location>
</feature>
<dbReference type="GO" id="GO:1902600">
    <property type="term" value="P:proton transmembrane transport"/>
    <property type="evidence" value="ECO:0007669"/>
    <property type="project" value="InterPro"/>
</dbReference>
<keyword evidence="14" id="KW-1185">Reference proteome</keyword>
<feature type="transmembrane region" description="Helical" evidence="10">
    <location>
        <begin position="227"/>
        <end position="246"/>
    </location>
</feature>
<feature type="domain" description="Cation/H+ exchanger transmembrane" evidence="11">
    <location>
        <begin position="17"/>
        <end position="399"/>
    </location>
</feature>
<dbReference type="InterPro" id="IPR038770">
    <property type="entry name" value="Na+/solute_symporter_sf"/>
</dbReference>
<dbReference type="Pfam" id="PF02254">
    <property type="entry name" value="TrkA_N"/>
    <property type="match status" value="1"/>
</dbReference>
<evidence type="ECO:0000256" key="2">
    <source>
        <dbReference type="ARBA" id="ARBA00022448"/>
    </source>
</evidence>
<reference evidence="13" key="1">
    <citation type="submission" date="2012-11" db="EMBL/GenBank/DDBJ databases">
        <title>Permanent draft genomes of Rhodopirellula europaea strain SH398 and 6C.</title>
        <authorList>
            <person name="Richter M."/>
            <person name="Richter-Heitmann T."/>
            <person name="Frank C."/>
            <person name="Harder J."/>
            <person name="Glockner F.O."/>
        </authorList>
    </citation>
    <scope>NUCLEOTIDE SEQUENCE</scope>
    <source>
        <strain evidence="13">6C</strain>
    </source>
</reference>
<evidence type="ECO:0000259" key="12">
    <source>
        <dbReference type="Pfam" id="PF02254"/>
    </source>
</evidence>
<dbReference type="PANTHER" id="PTHR32507:SF0">
    <property type="entry name" value="NA(+)_H(+) ANTIPORTER 2-RELATED"/>
    <property type="match status" value="1"/>
</dbReference>
<keyword evidence="3" id="KW-0050">Antiport</keyword>
<evidence type="ECO:0000256" key="7">
    <source>
        <dbReference type="ARBA" id="ARBA00023065"/>
    </source>
</evidence>
<evidence type="ECO:0000256" key="8">
    <source>
        <dbReference type="ARBA" id="ARBA00023136"/>
    </source>
</evidence>
<evidence type="ECO:0000313" key="14">
    <source>
        <dbReference type="Proteomes" id="UP000011529"/>
    </source>
</evidence>
<keyword evidence="2" id="KW-0813">Transport</keyword>
<feature type="transmembrane region" description="Helical" evidence="10">
    <location>
        <begin position="96"/>
        <end position="119"/>
    </location>
</feature>
<evidence type="ECO:0000256" key="10">
    <source>
        <dbReference type="SAM" id="Phobius"/>
    </source>
</evidence>
<evidence type="ECO:0000256" key="3">
    <source>
        <dbReference type="ARBA" id="ARBA00022449"/>
    </source>
</evidence>
<comment type="subcellular location">
    <subcellularLocation>
        <location evidence="1">Cell membrane</location>
        <topology evidence="1">Multi-pass membrane protein</topology>
    </subcellularLocation>
</comment>
<keyword evidence="7" id="KW-0406">Ion transport</keyword>
<dbReference type="PANTHER" id="PTHR32507">
    <property type="entry name" value="NA(+)/H(+) ANTIPORTER 1"/>
    <property type="match status" value="1"/>
</dbReference>
<feature type="region of interest" description="Disordered" evidence="9">
    <location>
        <begin position="609"/>
        <end position="644"/>
    </location>
</feature>
<evidence type="ECO:0000256" key="1">
    <source>
        <dbReference type="ARBA" id="ARBA00004651"/>
    </source>
</evidence>
<dbReference type="RefSeq" id="WP_008657020.1">
    <property type="nucleotide sequence ID" value="NZ_ANMO01000119.1"/>
</dbReference>
<evidence type="ECO:0000256" key="6">
    <source>
        <dbReference type="ARBA" id="ARBA00022989"/>
    </source>
</evidence>
<feature type="transmembrane region" description="Helical" evidence="10">
    <location>
        <begin position="29"/>
        <end position="44"/>
    </location>
</feature>
<proteinExistence type="predicted"/>
<dbReference type="InterPro" id="IPR003148">
    <property type="entry name" value="RCK_N"/>
</dbReference>
<dbReference type="PATRIC" id="fig|1263867.3.peg.2811"/>
<dbReference type="Gene3D" id="3.40.50.720">
    <property type="entry name" value="NAD(P)-binding Rossmann-like Domain"/>
    <property type="match status" value="1"/>
</dbReference>
<feature type="transmembrane region" description="Helical" evidence="10">
    <location>
        <begin position="64"/>
        <end position="84"/>
    </location>
</feature>
<evidence type="ECO:0000256" key="9">
    <source>
        <dbReference type="SAM" id="MobiDB-lite"/>
    </source>
</evidence>
<feature type="transmembrane region" description="Helical" evidence="10">
    <location>
        <begin position="197"/>
        <end position="215"/>
    </location>
</feature>
<feature type="transmembrane region" description="Helical" evidence="10">
    <location>
        <begin position="379"/>
        <end position="399"/>
    </location>
</feature>
<name>M2AHJ6_9BACT</name>
<evidence type="ECO:0000259" key="11">
    <source>
        <dbReference type="Pfam" id="PF00999"/>
    </source>
</evidence>
<keyword evidence="4" id="KW-1003">Cell membrane</keyword>
<protein>
    <submittedName>
        <fullName evidence="13">Sodium/hydrogen exchanger family protein</fullName>
    </submittedName>
</protein>
<dbReference type="AlphaFoldDB" id="M2AHJ6"/>